<dbReference type="InParanoid" id="D2VUH6"/>
<dbReference type="InterPro" id="IPR024745">
    <property type="entry name" value="GH44_cat"/>
</dbReference>
<evidence type="ECO:0000256" key="4">
    <source>
        <dbReference type="SAM" id="Phobius"/>
    </source>
</evidence>
<dbReference type="InterPro" id="IPR017853">
    <property type="entry name" value="GH"/>
</dbReference>
<feature type="transmembrane region" description="Helical" evidence="4">
    <location>
        <begin position="820"/>
        <end position="843"/>
    </location>
</feature>
<dbReference type="InterPro" id="IPR013111">
    <property type="entry name" value="EGF_extracell"/>
</dbReference>
<dbReference type="GO" id="GO:0046982">
    <property type="term" value="F:protein heterodimerization activity"/>
    <property type="evidence" value="ECO:0007669"/>
    <property type="project" value="TreeGrafter"/>
</dbReference>
<accession>D2VUH6</accession>
<evidence type="ECO:0000256" key="3">
    <source>
        <dbReference type="ARBA" id="ARBA00023157"/>
    </source>
</evidence>
<dbReference type="KEGG" id="ngr:NAEGRDRAFT_72666"/>
<protein>
    <submittedName>
        <fullName evidence="6">Predicted protein</fullName>
    </submittedName>
</protein>
<name>D2VUH6_NAEGR</name>
<dbReference type="GO" id="GO:0007157">
    <property type="term" value="P:heterophilic cell-cell adhesion via plasma membrane cell adhesion molecules"/>
    <property type="evidence" value="ECO:0007669"/>
    <property type="project" value="TreeGrafter"/>
</dbReference>
<dbReference type="STRING" id="5762.D2VUH6"/>
<dbReference type="InterPro" id="IPR051216">
    <property type="entry name" value="Teneurin"/>
</dbReference>
<dbReference type="Proteomes" id="UP000006671">
    <property type="component" value="Unassembled WGS sequence"/>
</dbReference>
<feature type="domain" description="EGF-like" evidence="5">
    <location>
        <begin position="643"/>
        <end position="654"/>
    </location>
</feature>
<gene>
    <name evidence="6" type="ORF">NAEGRDRAFT_72666</name>
</gene>
<dbReference type="AlphaFoldDB" id="D2VUH6"/>
<dbReference type="GO" id="GO:0042803">
    <property type="term" value="F:protein homodimerization activity"/>
    <property type="evidence" value="ECO:0007669"/>
    <property type="project" value="TreeGrafter"/>
</dbReference>
<dbReference type="SUPFAM" id="SSF51445">
    <property type="entry name" value="(Trans)glycosidases"/>
    <property type="match status" value="1"/>
</dbReference>
<reference evidence="6 7" key="1">
    <citation type="journal article" date="2010" name="Cell">
        <title>The genome of Naegleria gruberi illuminates early eukaryotic versatility.</title>
        <authorList>
            <person name="Fritz-Laylin L.K."/>
            <person name="Prochnik S.E."/>
            <person name="Ginger M.L."/>
            <person name="Dacks J.B."/>
            <person name="Carpenter M.L."/>
            <person name="Field M.C."/>
            <person name="Kuo A."/>
            <person name="Paredez A."/>
            <person name="Chapman J."/>
            <person name="Pham J."/>
            <person name="Shu S."/>
            <person name="Neupane R."/>
            <person name="Cipriano M."/>
            <person name="Mancuso J."/>
            <person name="Tu H."/>
            <person name="Salamov A."/>
            <person name="Lindquist E."/>
            <person name="Shapiro H."/>
            <person name="Lucas S."/>
            <person name="Grigoriev I.V."/>
            <person name="Cande W.Z."/>
            <person name="Fulton C."/>
            <person name="Rokhsar D.S."/>
            <person name="Dawson S.C."/>
        </authorList>
    </citation>
    <scope>NUCLEOTIDE SEQUENCE [LARGE SCALE GENOMIC DNA]</scope>
    <source>
        <strain evidence="6 7">NEG-M</strain>
    </source>
</reference>
<dbReference type="OrthoDB" id="3180848at2759"/>
<evidence type="ECO:0000256" key="2">
    <source>
        <dbReference type="ARBA" id="ARBA00022737"/>
    </source>
</evidence>
<keyword evidence="4" id="KW-0472">Membrane</keyword>
<dbReference type="InterPro" id="IPR000742">
    <property type="entry name" value="EGF"/>
</dbReference>
<feature type="domain" description="EGF-like" evidence="5">
    <location>
        <begin position="730"/>
        <end position="741"/>
    </location>
</feature>
<dbReference type="eggNOG" id="KOG1217">
    <property type="taxonomic scope" value="Eukaryota"/>
</dbReference>
<dbReference type="PANTHER" id="PTHR11219">
    <property type="entry name" value="TENEURIN AND N-ACETYLGLUCOSAMINE-1-PHOSPHODIESTER ALPHA-N-ACETYLGLUCOSAMINIDASE"/>
    <property type="match status" value="1"/>
</dbReference>
<feature type="domain" description="EGF-like" evidence="5">
    <location>
        <begin position="685"/>
        <end position="696"/>
    </location>
</feature>
<dbReference type="SMART" id="SM00181">
    <property type="entry name" value="EGF"/>
    <property type="match status" value="5"/>
</dbReference>
<dbReference type="Gene3D" id="2.10.25.10">
    <property type="entry name" value="Laminin"/>
    <property type="match status" value="1"/>
</dbReference>
<dbReference type="RefSeq" id="XP_002672256.1">
    <property type="nucleotide sequence ID" value="XM_002672210.1"/>
</dbReference>
<keyword evidence="4" id="KW-0812">Transmembrane</keyword>
<proteinExistence type="predicted"/>
<dbReference type="Pfam" id="PF12891">
    <property type="entry name" value="Glyco_hydro_44"/>
    <property type="match status" value="1"/>
</dbReference>
<evidence type="ECO:0000313" key="6">
    <source>
        <dbReference type="EMBL" id="EFC39512.1"/>
    </source>
</evidence>
<keyword evidence="2" id="KW-0677">Repeat</keyword>
<dbReference type="PANTHER" id="PTHR11219:SF69">
    <property type="entry name" value="TENEURIN-A"/>
    <property type="match status" value="1"/>
</dbReference>
<keyword evidence="1" id="KW-0245">EGF-like domain</keyword>
<sequence>MSLVNKLLTPSCRLLFLTIICFLLFPTHQQLTVKIDSSLPIGNQLNQDIFGVNYAQEANFQSVKYTINRKGGNSDTRYNWQQNIHNTAQDWFFMNIPDEIESGQILPNGSAATMFMDTANKHGSKLMLTASLIGYTPLDDRSKKWGFSVAKYGSQLETECTRTGFPSWCMGDAGNGKKTGNIYVTGNDPAETSKVIDENYVVNWIKYMKSRGTPVKLWSLDNEMDLWHSTHHDVHPNPITYDEMWTLTEKYAKAIKTEDSTIKTFGPNSWGHCGYYYSPADGCSSGADRQAHSNLPLIDYYLTKVCEYKKNTGILLVDYLDIHYYPQASGIYDDTQTADTNSDLRLRTVKSLYDFNYVDESWITDAESNGPLSRVALIPRMKASIAKYCPELKLAITEYNFGADNLWSSALAQVEILTIFGREGVDLATRFTVPKSGSMVEKSFQFLMNYDGKGAGINGAYVNTTSSNVDSVGAYSFVNSASNTLYIVLVNKLTSASSVSLQLAGDVGKSKSITTWTFVSPGTISKNSQTLTTSSVDGKVTVSLDARSASLLVVPSFNVNSNNNNPPVVVVCYGISNTSAAVCSGFGKCLKNDTCTCDASHSGAKCENTITQPSQPVIMCYGISNTSAAVCSGFGKCLKNDTCTCDSSHTGSKCENTIPIVCYGILSTSPSVCSGFGTCLKNDTCTCDSKHTGVKCENVIAQPVIVCYGILSSSPSVCSGFGTCVKNNTCTCDSKHTGAKCETTITQPSQPVVVCYGISNTSATVCSGFGTCLKNDTCTCDSKHTGAQCQTTIGNNDNNGNNSTIPTGSLNRNATSGASLMNASVTPLILVILCLIPFLLSLFTPHFNL</sequence>
<keyword evidence="3" id="KW-1015">Disulfide bond</keyword>
<evidence type="ECO:0000256" key="1">
    <source>
        <dbReference type="ARBA" id="ARBA00022536"/>
    </source>
</evidence>
<dbReference type="Gene3D" id="2.170.300.10">
    <property type="entry name" value="Tie2 ligand-binding domain superfamily"/>
    <property type="match status" value="1"/>
</dbReference>
<dbReference type="Pfam" id="PF07974">
    <property type="entry name" value="EGF_2"/>
    <property type="match status" value="1"/>
</dbReference>
<dbReference type="GeneID" id="8850880"/>
<dbReference type="EMBL" id="GG738899">
    <property type="protein sequence ID" value="EFC39512.1"/>
    <property type="molecule type" value="Genomic_DNA"/>
</dbReference>
<keyword evidence="4" id="KW-1133">Transmembrane helix</keyword>
<dbReference type="InterPro" id="IPR013780">
    <property type="entry name" value="Glyco_hydro_b"/>
</dbReference>
<dbReference type="Gene3D" id="2.60.40.1180">
    <property type="entry name" value="Golgi alpha-mannosidase II"/>
    <property type="match status" value="1"/>
</dbReference>
<dbReference type="GO" id="GO:0050839">
    <property type="term" value="F:cell adhesion molecule binding"/>
    <property type="evidence" value="ECO:0007669"/>
    <property type="project" value="TreeGrafter"/>
</dbReference>
<dbReference type="VEuPathDB" id="AmoebaDB:NAEGRDRAFT_72666"/>
<feature type="domain" description="EGF-like" evidence="5">
    <location>
        <begin position="778"/>
        <end position="789"/>
    </location>
</feature>
<keyword evidence="7" id="KW-1185">Reference proteome</keyword>
<dbReference type="Gene3D" id="3.20.20.80">
    <property type="entry name" value="Glycosidases"/>
    <property type="match status" value="1"/>
</dbReference>
<dbReference type="PROSITE" id="PS00022">
    <property type="entry name" value="EGF_1"/>
    <property type="match status" value="4"/>
</dbReference>
<organism evidence="7">
    <name type="scientific">Naegleria gruberi</name>
    <name type="common">Amoeba</name>
    <dbReference type="NCBI Taxonomy" id="5762"/>
    <lineage>
        <taxon>Eukaryota</taxon>
        <taxon>Discoba</taxon>
        <taxon>Heterolobosea</taxon>
        <taxon>Tetramitia</taxon>
        <taxon>Eutetramitia</taxon>
        <taxon>Vahlkampfiidae</taxon>
        <taxon>Naegleria</taxon>
    </lineage>
</organism>
<evidence type="ECO:0000259" key="5">
    <source>
        <dbReference type="PROSITE" id="PS00022"/>
    </source>
</evidence>
<evidence type="ECO:0000313" key="7">
    <source>
        <dbReference type="Proteomes" id="UP000006671"/>
    </source>
</evidence>